<reference evidence="1" key="1">
    <citation type="submission" date="2021-06" db="EMBL/GenBank/DDBJ databases">
        <authorList>
            <person name="Kallberg Y."/>
            <person name="Tangrot J."/>
            <person name="Rosling A."/>
        </authorList>
    </citation>
    <scope>NUCLEOTIDE SEQUENCE</scope>
    <source>
        <strain evidence="1">CL551</strain>
    </source>
</reference>
<name>A0A9N9G225_9GLOM</name>
<proteinExistence type="predicted"/>
<protein>
    <submittedName>
        <fullName evidence="1">3656_t:CDS:1</fullName>
    </submittedName>
</protein>
<dbReference type="Proteomes" id="UP000789342">
    <property type="component" value="Unassembled WGS sequence"/>
</dbReference>
<evidence type="ECO:0000313" key="2">
    <source>
        <dbReference type="Proteomes" id="UP000789342"/>
    </source>
</evidence>
<comment type="caution">
    <text evidence="1">The sequence shown here is derived from an EMBL/GenBank/DDBJ whole genome shotgun (WGS) entry which is preliminary data.</text>
</comment>
<sequence>METPLIGATKIKQDILDAMSYLNDQQYHAERYCVSISQKSTK</sequence>
<gene>
    <name evidence="1" type="ORF">AMORRO_LOCUS6834</name>
</gene>
<evidence type="ECO:0000313" key="1">
    <source>
        <dbReference type="EMBL" id="CAG8579285.1"/>
    </source>
</evidence>
<dbReference type="AlphaFoldDB" id="A0A9N9G225"/>
<organism evidence="1 2">
    <name type="scientific">Acaulospora morrowiae</name>
    <dbReference type="NCBI Taxonomy" id="94023"/>
    <lineage>
        <taxon>Eukaryota</taxon>
        <taxon>Fungi</taxon>
        <taxon>Fungi incertae sedis</taxon>
        <taxon>Mucoromycota</taxon>
        <taxon>Glomeromycotina</taxon>
        <taxon>Glomeromycetes</taxon>
        <taxon>Diversisporales</taxon>
        <taxon>Acaulosporaceae</taxon>
        <taxon>Acaulospora</taxon>
    </lineage>
</organism>
<dbReference type="EMBL" id="CAJVPV010004793">
    <property type="protein sequence ID" value="CAG8579285.1"/>
    <property type="molecule type" value="Genomic_DNA"/>
</dbReference>
<keyword evidence="2" id="KW-1185">Reference proteome</keyword>
<feature type="non-terminal residue" evidence="1">
    <location>
        <position position="42"/>
    </location>
</feature>
<accession>A0A9N9G225</accession>